<dbReference type="SUPFAM" id="SSF55174">
    <property type="entry name" value="Alpha-L RNA-binding motif"/>
    <property type="match status" value="1"/>
</dbReference>
<dbReference type="InterPro" id="IPR036986">
    <property type="entry name" value="S4_RNA-bd_sf"/>
</dbReference>
<feature type="domain" description="RNA-binding S4" evidence="5">
    <location>
        <begin position="30"/>
        <end position="93"/>
    </location>
</feature>
<evidence type="ECO:0000256" key="2">
    <source>
        <dbReference type="ARBA" id="ARBA00023235"/>
    </source>
</evidence>
<gene>
    <name evidence="6" type="ORF">J8C05_12940</name>
</gene>
<comment type="similarity">
    <text evidence="1 4">Belongs to the pseudouridine synthase RluA family.</text>
</comment>
<dbReference type="EMBL" id="CP072643">
    <property type="protein sequence ID" value="QUV95722.1"/>
    <property type="molecule type" value="Genomic_DNA"/>
</dbReference>
<dbReference type="Gene3D" id="3.10.290.10">
    <property type="entry name" value="RNA-binding S4 domain"/>
    <property type="match status" value="1"/>
</dbReference>
<dbReference type="PROSITE" id="PS50889">
    <property type="entry name" value="S4"/>
    <property type="match status" value="1"/>
</dbReference>
<name>A0ABX8B6P7_9BACT</name>
<evidence type="ECO:0000313" key="7">
    <source>
        <dbReference type="Proteomes" id="UP000677668"/>
    </source>
</evidence>
<dbReference type="NCBIfam" id="TIGR00005">
    <property type="entry name" value="rluA_subfam"/>
    <property type="match status" value="1"/>
</dbReference>
<dbReference type="InterPro" id="IPR006224">
    <property type="entry name" value="PsdUridine_synth_RluA-like_CS"/>
</dbReference>
<dbReference type="InterPro" id="IPR020103">
    <property type="entry name" value="PsdUridine_synth_cat_dom_sf"/>
</dbReference>
<protein>
    <recommendedName>
        <fullName evidence="4">Pseudouridine synthase</fullName>
        <ecNumber evidence="4">5.4.99.-</ecNumber>
    </recommendedName>
</protein>
<dbReference type="InterPro" id="IPR050188">
    <property type="entry name" value="RluA_PseudoU_synthase"/>
</dbReference>
<organism evidence="6 7">
    <name type="scientific">Chloracidobacterium sp. N</name>
    <dbReference type="NCBI Taxonomy" id="2821540"/>
    <lineage>
        <taxon>Bacteria</taxon>
        <taxon>Pseudomonadati</taxon>
        <taxon>Acidobacteriota</taxon>
        <taxon>Terriglobia</taxon>
        <taxon>Terriglobales</taxon>
        <taxon>Acidobacteriaceae</taxon>
        <taxon>Chloracidobacterium</taxon>
        <taxon>Chloracidobacterium aggregatum</taxon>
    </lineage>
</organism>
<evidence type="ECO:0000259" key="5">
    <source>
        <dbReference type="SMART" id="SM00363"/>
    </source>
</evidence>
<evidence type="ECO:0000256" key="3">
    <source>
        <dbReference type="PROSITE-ProRule" id="PRU00182"/>
    </source>
</evidence>
<dbReference type="EC" id="5.4.99.-" evidence="4"/>
<dbReference type="SUPFAM" id="SSF55120">
    <property type="entry name" value="Pseudouridine synthase"/>
    <property type="match status" value="1"/>
</dbReference>
<dbReference type="InterPro" id="IPR006145">
    <property type="entry name" value="PsdUridine_synth_RsuA/RluA"/>
</dbReference>
<accession>A0ABX8B6P7</accession>
<dbReference type="PROSITE" id="PS01129">
    <property type="entry name" value="PSI_RLU"/>
    <property type="match status" value="1"/>
</dbReference>
<dbReference type="PANTHER" id="PTHR21600:SF44">
    <property type="entry name" value="RIBOSOMAL LARGE SUBUNIT PSEUDOURIDINE SYNTHASE D"/>
    <property type="match status" value="1"/>
</dbReference>
<dbReference type="Gene3D" id="3.30.2350.10">
    <property type="entry name" value="Pseudouridine synthase"/>
    <property type="match status" value="1"/>
</dbReference>
<dbReference type="Pfam" id="PF00849">
    <property type="entry name" value="PseudoU_synth_2"/>
    <property type="match status" value="1"/>
</dbReference>
<evidence type="ECO:0000313" key="6">
    <source>
        <dbReference type="EMBL" id="QUV95722.1"/>
    </source>
</evidence>
<comment type="catalytic activity">
    <reaction evidence="4">
        <text>a uridine in RNA = a pseudouridine in RNA</text>
        <dbReference type="Rhea" id="RHEA:48348"/>
        <dbReference type="Rhea" id="RHEA-COMP:12068"/>
        <dbReference type="Rhea" id="RHEA-COMP:12069"/>
        <dbReference type="ChEBI" id="CHEBI:65314"/>
        <dbReference type="ChEBI" id="CHEBI:65315"/>
    </reaction>
</comment>
<reference evidence="6 7" key="1">
    <citation type="submission" date="2021-03" db="EMBL/GenBank/DDBJ databases">
        <title>Genomic and phenotypic characterization of Chloracidobacterium isolates provides evidence for multiple species.</title>
        <authorList>
            <person name="Saini M.K."/>
            <person name="Costas A.M.G."/>
            <person name="Tank M."/>
            <person name="Bryant D.A."/>
        </authorList>
    </citation>
    <scope>NUCLEOTIDE SEQUENCE [LARGE SCALE GENOMIC DNA]</scope>
    <source>
        <strain evidence="6 7">N</strain>
    </source>
</reference>
<dbReference type="InterPro" id="IPR002942">
    <property type="entry name" value="S4_RNA-bd"/>
</dbReference>
<dbReference type="PANTHER" id="PTHR21600">
    <property type="entry name" value="MITOCHONDRIAL RNA PSEUDOURIDINE SYNTHASE"/>
    <property type="match status" value="1"/>
</dbReference>
<evidence type="ECO:0000256" key="4">
    <source>
        <dbReference type="RuleBase" id="RU362028"/>
    </source>
</evidence>
<dbReference type="CDD" id="cd00165">
    <property type="entry name" value="S4"/>
    <property type="match status" value="1"/>
</dbReference>
<keyword evidence="7" id="KW-1185">Reference proteome</keyword>
<dbReference type="SMART" id="SM00363">
    <property type="entry name" value="S4"/>
    <property type="match status" value="1"/>
</dbReference>
<dbReference type="Pfam" id="PF01479">
    <property type="entry name" value="S4"/>
    <property type="match status" value="1"/>
</dbReference>
<dbReference type="InterPro" id="IPR006225">
    <property type="entry name" value="PsdUridine_synth_RluC/D"/>
</dbReference>
<dbReference type="CDD" id="cd02869">
    <property type="entry name" value="PseudoU_synth_RluA_like"/>
    <property type="match status" value="1"/>
</dbReference>
<proteinExistence type="inferred from homology"/>
<keyword evidence="2 4" id="KW-0413">Isomerase</keyword>
<comment type="function">
    <text evidence="4">Responsible for synthesis of pseudouridine from uracil.</text>
</comment>
<sequence length="332" mass="36017">MDAAPSTVSALDLSAAETVLCRVPETAAGLRLDVFLAEVLSVSRARIQRAIADGEVRVNGQVRRASYRVEPGDDIEADVPAPVTTDLVPEDLPLTIRFEDEAILVLEKPAGQVVHPAAGVTHGTLANALAFHFGQQRPGAEPLRPGIVHRLDRDTSGLMVVAKTDAALEHLAGQFRARTVEKGYLALVHGDVVGAGTIDAPIARDRKHRLKMTVDPGGRPARSHYVVRQRFGPVTLLEVRIETGRTHQIRVHCAYIRHPVVGDPLYGLGRDQQLRHPSQRQAVERLGRQFLHAAHLAFVHPVSAQPMRFVSPLPPDLQGCLVAFAGSEARLA</sequence>
<dbReference type="Proteomes" id="UP000677668">
    <property type="component" value="Chromosome 2"/>
</dbReference>
<keyword evidence="3" id="KW-0694">RNA-binding</keyword>
<evidence type="ECO:0000256" key="1">
    <source>
        <dbReference type="ARBA" id="ARBA00010876"/>
    </source>
</evidence>
<dbReference type="RefSeq" id="WP_211423930.1">
    <property type="nucleotide sequence ID" value="NZ_CP072643.1"/>
</dbReference>